<accession>A0A5J5EV28</accession>
<feature type="compositionally biased region" description="Basic and acidic residues" evidence="1">
    <location>
        <begin position="260"/>
        <end position="279"/>
    </location>
</feature>
<evidence type="ECO:0000313" key="3">
    <source>
        <dbReference type="Proteomes" id="UP000326924"/>
    </source>
</evidence>
<keyword evidence="3" id="KW-1185">Reference proteome</keyword>
<proteinExistence type="predicted"/>
<feature type="region of interest" description="Disordered" evidence="1">
    <location>
        <begin position="1"/>
        <end position="29"/>
    </location>
</feature>
<evidence type="ECO:0000313" key="2">
    <source>
        <dbReference type="EMBL" id="KAA8904263.1"/>
    </source>
</evidence>
<feature type="compositionally biased region" description="Basic and acidic residues" evidence="1">
    <location>
        <begin position="104"/>
        <end position="117"/>
    </location>
</feature>
<evidence type="ECO:0000256" key="1">
    <source>
        <dbReference type="SAM" id="MobiDB-lite"/>
    </source>
</evidence>
<sequence>MRGAARRQNEDEDREQREAGPLPIDTNRMEAATSTLAEGASRIAEAAKTLEDAKGTFEVAAENVGRAHMQTADSDAPAPLDENPCAGAAAAELYNEDELDDEDVALRDGNDGHDHNGLLDAPPPSRCRSRPNPAAAPPVGVSRSCPPCWCDLRGMVRQIVTAVNWTREAVNRTRQAVNSNNQVLTRATNRMEAAADTVKDGATSLAASNRTWQEAERKARCVNTTTICTDCLLNTYMMRTDRDTLEAQVEERDAEIEALQKEQRAREAEHRRREEEADRRKRKRGAATGGASKRRLHGVEWSETAQLLAVRIAHNSQPYRPRPGTVAEWIAADESIWLRSARGFFGEQMLRRPGWGPGRRDRGTAMRGHTLPHQIFCSPPKTPSMPRDQAHDGRWHYYRRKRKQRERRERFPAPSTMPSDHVDAVKGWQAFAAHSEEADAAARQRNRVANRDTTTSNVPNYAIEETFKQFAV</sequence>
<reference evidence="2 3" key="1">
    <citation type="submission" date="2019-09" db="EMBL/GenBank/DDBJ databases">
        <title>Draft genome of the ectomycorrhizal ascomycete Sphaerosporella brunnea.</title>
        <authorList>
            <consortium name="DOE Joint Genome Institute"/>
            <person name="Benucci G.M."/>
            <person name="Marozzi G."/>
            <person name="Antonielli L."/>
            <person name="Sanchez S."/>
            <person name="Marco P."/>
            <person name="Wang X."/>
            <person name="Falini L.B."/>
            <person name="Barry K."/>
            <person name="Haridas S."/>
            <person name="Lipzen A."/>
            <person name="Labutti K."/>
            <person name="Grigoriev I.V."/>
            <person name="Murat C."/>
            <person name="Martin F."/>
            <person name="Albertini E."/>
            <person name="Donnini D."/>
            <person name="Bonito G."/>
        </authorList>
    </citation>
    <scope>NUCLEOTIDE SEQUENCE [LARGE SCALE GENOMIC DNA]</scope>
    <source>
        <strain evidence="2 3">Sb_GMNB300</strain>
    </source>
</reference>
<feature type="region of interest" description="Disordered" evidence="1">
    <location>
        <begin position="104"/>
        <end position="142"/>
    </location>
</feature>
<dbReference type="EMBL" id="VXIS01000110">
    <property type="protein sequence ID" value="KAA8904263.1"/>
    <property type="molecule type" value="Genomic_DNA"/>
</dbReference>
<dbReference type="InParanoid" id="A0A5J5EV28"/>
<gene>
    <name evidence="2" type="ORF">FN846DRAFT_890909</name>
</gene>
<protein>
    <submittedName>
        <fullName evidence="2">Uncharacterized protein</fullName>
    </submittedName>
</protein>
<organism evidence="2 3">
    <name type="scientific">Sphaerosporella brunnea</name>
    <dbReference type="NCBI Taxonomy" id="1250544"/>
    <lineage>
        <taxon>Eukaryota</taxon>
        <taxon>Fungi</taxon>
        <taxon>Dikarya</taxon>
        <taxon>Ascomycota</taxon>
        <taxon>Pezizomycotina</taxon>
        <taxon>Pezizomycetes</taxon>
        <taxon>Pezizales</taxon>
        <taxon>Pyronemataceae</taxon>
        <taxon>Sphaerosporella</taxon>
    </lineage>
</organism>
<dbReference type="AlphaFoldDB" id="A0A5J5EV28"/>
<dbReference type="Proteomes" id="UP000326924">
    <property type="component" value="Unassembled WGS sequence"/>
</dbReference>
<feature type="region of interest" description="Disordered" evidence="1">
    <location>
        <begin position="401"/>
        <end position="421"/>
    </location>
</feature>
<name>A0A5J5EV28_9PEZI</name>
<comment type="caution">
    <text evidence="2">The sequence shown here is derived from an EMBL/GenBank/DDBJ whole genome shotgun (WGS) entry which is preliminary data.</text>
</comment>
<feature type="region of interest" description="Disordered" evidence="1">
    <location>
        <begin position="260"/>
        <end position="297"/>
    </location>
</feature>